<reference evidence="2 3" key="1">
    <citation type="submission" date="2016-08" db="EMBL/GenBank/DDBJ databases">
        <title>Draft genome of the agarase producing Sphingomonas sp. MCT13.</title>
        <authorList>
            <person name="D'Andrea M.M."/>
            <person name="Rossolini G.M."/>
            <person name="Thaller M.C."/>
        </authorList>
    </citation>
    <scope>NUCLEOTIDE SEQUENCE [LARGE SCALE GENOMIC DNA]</scope>
    <source>
        <strain evidence="2 3">MCT13</strain>
    </source>
</reference>
<dbReference type="OrthoDB" id="9802640at2"/>
<dbReference type="GO" id="GO:0008270">
    <property type="term" value="F:zinc ion binding"/>
    <property type="evidence" value="ECO:0007669"/>
    <property type="project" value="InterPro"/>
</dbReference>
<comment type="caution">
    <text evidence="2">The sequence shown here is derived from an EMBL/GenBank/DDBJ whole genome shotgun (WGS) entry which is preliminary data.</text>
</comment>
<keyword evidence="2" id="KW-0378">Hydrolase</keyword>
<evidence type="ECO:0000313" key="2">
    <source>
        <dbReference type="EMBL" id="ODP38483.1"/>
    </source>
</evidence>
<keyword evidence="3" id="KW-1185">Reference proteome</keyword>
<gene>
    <name evidence="2" type="ORF">BFL28_13935</name>
</gene>
<evidence type="ECO:0000313" key="3">
    <source>
        <dbReference type="Proteomes" id="UP000094487"/>
    </source>
</evidence>
<organism evidence="2 3">
    <name type="scientific">Sphingomonas turrisvirgatae</name>
    <dbReference type="NCBI Taxonomy" id="1888892"/>
    <lineage>
        <taxon>Bacteria</taxon>
        <taxon>Pseudomonadati</taxon>
        <taxon>Pseudomonadota</taxon>
        <taxon>Alphaproteobacteria</taxon>
        <taxon>Sphingomonadales</taxon>
        <taxon>Sphingomonadaceae</taxon>
        <taxon>Sphingomonas</taxon>
    </lineage>
</organism>
<keyword evidence="2" id="KW-0540">Nuclease</keyword>
<dbReference type="Proteomes" id="UP000094487">
    <property type="component" value="Unassembled WGS sequence"/>
</dbReference>
<dbReference type="AlphaFoldDB" id="A0A1E3LXM9"/>
<dbReference type="EMBL" id="MDDS01000014">
    <property type="protein sequence ID" value="ODP38483.1"/>
    <property type="molecule type" value="Genomic_DNA"/>
</dbReference>
<sequence length="246" mass="26977">MVTLSRNPAWTRDELVLALNLYMTNPANPPGKESAAVADISALLNKMRRLTDGPANETFRNPNGVYLKMMNFRALDPTHTAQGKVGMKSGGKLDQIVWDDYAGRLADLAADGYAIRQAVEQADEVNVGELPAIAPYEAQEGGVVLRLHKRYERDRKLVAEKVKAAKAAGPLACEVCSFDFGQAYGELGTDFIEVHHLTPVHAIPPGEKTKLSDLALLCANCHRMAHRRRVPLTVQELRIAMHIVGT</sequence>
<name>A0A1E3LXM9_9SPHN</name>
<keyword evidence="2" id="KW-0255">Endonuclease</keyword>
<evidence type="ECO:0000259" key="1">
    <source>
        <dbReference type="Pfam" id="PF01844"/>
    </source>
</evidence>
<dbReference type="GO" id="GO:0003676">
    <property type="term" value="F:nucleic acid binding"/>
    <property type="evidence" value="ECO:0007669"/>
    <property type="project" value="InterPro"/>
</dbReference>
<dbReference type="InterPro" id="IPR002711">
    <property type="entry name" value="HNH"/>
</dbReference>
<dbReference type="Pfam" id="PF01844">
    <property type="entry name" value="HNH"/>
    <property type="match status" value="1"/>
</dbReference>
<feature type="domain" description="HNH" evidence="1">
    <location>
        <begin position="173"/>
        <end position="228"/>
    </location>
</feature>
<dbReference type="GO" id="GO:0004519">
    <property type="term" value="F:endonuclease activity"/>
    <property type="evidence" value="ECO:0007669"/>
    <property type="project" value="UniProtKB-KW"/>
</dbReference>
<proteinExistence type="predicted"/>
<accession>A0A1E3LXM9</accession>
<protein>
    <submittedName>
        <fullName evidence="2">HNH endonuclease</fullName>
    </submittedName>
</protein>
<dbReference type="InterPro" id="IPR003615">
    <property type="entry name" value="HNH_nuc"/>
</dbReference>
<dbReference type="CDD" id="cd00085">
    <property type="entry name" value="HNHc"/>
    <property type="match status" value="1"/>
</dbReference>